<keyword evidence="7" id="KW-0460">Magnesium</keyword>
<dbReference type="Gene3D" id="3.90.190.20">
    <property type="entry name" value="Mur ligase, C-terminal domain"/>
    <property type="match status" value="1"/>
</dbReference>
<sequence>DNWEGHTEILGETIAEIAYQKAGIIKEKVPVVTGNICADALAVIEKVAQEKQSPIFRFGKEYQVEYLHPDTQWGEIFNFYGEMGKLTKIKVPLLGRHQVENAAVAIQLFDKYCQLQHLPFKERDITQGLAKAQWPARMERLSDEPLIVLDGAHNDHAVKRLVENLRKEFPQHTIHILFSALATKDVDEMIQDLKQVSNAHLYLTSFDYPK</sequence>
<dbReference type="SUPFAM" id="SSF53623">
    <property type="entry name" value="MurD-like peptide ligases, catalytic domain"/>
    <property type="match status" value="1"/>
</dbReference>
<evidence type="ECO:0000256" key="7">
    <source>
        <dbReference type="ARBA" id="ARBA00022842"/>
    </source>
</evidence>
<dbReference type="Pfam" id="PF08245">
    <property type="entry name" value="Mur_ligase_M"/>
    <property type="match status" value="1"/>
</dbReference>
<evidence type="ECO:0000256" key="6">
    <source>
        <dbReference type="ARBA" id="ARBA00022840"/>
    </source>
</evidence>
<feature type="non-terminal residue" evidence="12">
    <location>
        <position position="1"/>
    </location>
</feature>
<dbReference type="PANTHER" id="PTHR11136:SF0">
    <property type="entry name" value="DIHYDROFOLATE SYNTHETASE-RELATED"/>
    <property type="match status" value="1"/>
</dbReference>
<dbReference type="GO" id="GO:0004326">
    <property type="term" value="F:tetrahydrofolylpolyglutamate synthase activity"/>
    <property type="evidence" value="ECO:0007669"/>
    <property type="project" value="UniProtKB-EC"/>
</dbReference>
<comment type="similarity">
    <text evidence="1">Belongs to the folylpolyglutamate synthase family.</text>
</comment>
<dbReference type="Gene3D" id="3.40.1190.10">
    <property type="entry name" value="Mur-like, catalytic domain"/>
    <property type="match status" value="1"/>
</dbReference>
<evidence type="ECO:0000259" key="11">
    <source>
        <dbReference type="Pfam" id="PF08245"/>
    </source>
</evidence>
<dbReference type="GO" id="GO:0008841">
    <property type="term" value="F:dihydrofolate synthase activity"/>
    <property type="evidence" value="ECO:0007669"/>
    <property type="project" value="TreeGrafter"/>
</dbReference>
<dbReference type="GO" id="GO:0046872">
    <property type="term" value="F:metal ion binding"/>
    <property type="evidence" value="ECO:0007669"/>
    <property type="project" value="UniProtKB-KW"/>
</dbReference>
<evidence type="ECO:0000256" key="3">
    <source>
        <dbReference type="ARBA" id="ARBA00022598"/>
    </source>
</evidence>
<keyword evidence="3 12" id="KW-0436">Ligase</keyword>
<dbReference type="EMBL" id="JAREWH010000118">
    <property type="protein sequence ID" value="MDN3194019.1"/>
    <property type="molecule type" value="Genomic_DNA"/>
</dbReference>
<keyword evidence="6" id="KW-0067">ATP-binding</keyword>
<dbReference type="GO" id="GO:0005524">
    <property type="term" value="F:ATP binding"/>
    <property type="evidence" value="ECO:0007669"/>
    <property type="project" value="UniProtKB-KW"/>
</dbReference>
<evidence type="ECO:0000256" key="5">
    <source>
        <dbReference type="ARBA" id="ARBA00022741"/>
    </source>
</evidence>
<proteinExistence type="inferred from homology"/>
<reference evidence="12" key="2">
    <citation type="submission" date="2023-03" db="EMBL/GenBank/DDBJ databases">
        <authorList>
            <person name="Zajac M."/>
            <person name="Kwit R."/>
            <person name="Wasyl D."/>
        </authorList>
    </citation>
    <scope>NUCLEOTIDE SEQUENCE</scope>
    <source>
        <strain evidence="12">691B_2</strain>
    </source>
</reference>
<evidence type="ECO:0000313" key="12">
    <source>
        <dbReference type="EMBL" id="MDN3194019.1"/>
    </source>
</evidence>
<keyword evidence="5" id="KW-0547">Nucleotide-binding</keyword>
<dbReference type="InterPro" id="IPR001645">
    <property type="entry name" value="Folylpolyglutamate_synth"/>
</dbReference>
<name>A0AAW7KLT9_ENTFL</name>
<protein>
    <recommendedName>
        <fullName evidence="2">tetrahydrofolate synthase</fullName>
        <ecNumber evidence="2">6.3.2.17</ecNumber>
    </recommendedName>
    <alternativeName>
        <fullName evidence="8">Tetrahydrofolylpolyglutamate synthase</fullName>
    </alternativeName>
</protein>
<dbReference type="Proteomes" id="UP001173174">
    <property type="component" value="Unassembled WGS sequence"/>
</dbReference>
<evidence type="ECO:0000259" key="10">
    <source>
        <dbReference type="Pfam" id="PF02875"/>
    </source>
</evidence>
<dbReference type="InterPro" id="IPR013221">
    <property type="entry name" value="Mur_ligase_cen"/>
</dbReference>
<dbReference type="GO" id="GO:0005737">
    <property type="term" value="C:cytoplasm"/>
    <property type="evidence" value="ECO:0007669"/>
    <property type="project" value="TreeGrafter"/>
</dbReference>
<dbReference type="InterPro" id="IPR004101">
    <property type="entry name" value="Mur_ligase_C"/>
</dbReference>
<dbReference type="InterPro" id="IPR036615">
    <property type="entry name" value="Mur_ligase_C_dom_sf"/>
</dbReference>
<dbReference type="NCBIfam" id="TIGR01499">
    <property type="entry name" value="folC"/>
    <property type="match status" value="1"/>
</dbReference>
<evidence type="ECO:0000256" key="1">
    <source>
        <dbReference type="ARBA" id="ARBA00008276"/>
    </source>
</evidence>
<comment type="caution">
    <text evidence="12">The sequence shown here is derived from an EMBL/GenBank/DDBJ whole genome shotgun (WGS) entry which is preliminary data.</text>
</comment>
<evidence type="ECO:0000256" key="2">
    <source>
        <dbReference type="ARBA" id="ARBA00013025"/>
    </source>
</evidence>
<accession>A0AAW7KLT9</accession>
<dbReference type="Pfam" id="PF02875">
    <property type="entry name" value="Mur_ligase_C"/>
    <property type="match status" value="1"/>
</dbReference>
<evidence type="ECO:0000256" key="9">
    <source>
        <dbReference type="ARBA" id="ARBA00047493"/>
    </source>
</evidence>
<dbReference type="AlphaFoldDB" id="A0AAW7KLT9"/>
<evidence type="ECO:0000256" key="8">
    <source>
        <dbReference type="ARBA" id="ARBA00030592"/>
    </source>
</evidence>
<dbReference type="InterPro" id="IPR036565">
    <property type="entry name" value="Mur-like_cat_sf"/>
</dbReference>
<dbReference type="SUPFAM" id="SSF53244">
    <property type="entry name" value="MurD-like peptide ligases, peptide-binding domain"/>
    <property type="match status" value="1"/>
</dbReference>
<dbReference type="EC" id="6.3.2.17" evidence="2"/>
<feature type="non-terminal residue" evidence="12">
    <location>
        <position position="210"/>
    </location>
</feature>
<organism evidence="12 13">
    <name type="scientific">Enterococcus faecalis</name>
    <name type="common">Streptococcus faecalis</name>
    <dbReference type="NCBI Taxonomy" id="1351"/>
    <lineage>
        <taxon>Bacteria</taxon>
        <taxon>Bacillati</taxon>
        <taxon>Bacillota</taxon>
        <taxon>Bacilli</taxon>
        <taxon>Lactobacillales</taxon>
        <taxon>Enterococcaceae</taxon>
        <taxon>Enterococcus</taxon>
    </lineage>
</organism>
<gene>
    <name evidence="12" type="ORF">P0E79_16265</name>
</gene>
<feature type="domain" description="Mur ligase central" evidence="11">
    <location>
        <begin position="6"/>
        <end position="107"/>
    </location>
</feature>
<reference evidence="12" key="1">
    <citation type="journal article" date="2023" name="Pathogens">
        <title>Prevalence of Enterococcus spp. and the Whole-Genome Characteristics of Enterococcus faecium and Enterococcus faecalis Strains Isolated from Free-Living Birds in Poland.</title>
        <authorList>
            <person name="Kwit R."/>
            <person name="Zajac M."/>
            <person name="Smialowska-Weglinska A."/>
            <person name="Skarzynska M."/>
            <person name="Bomba A."/>
            <person name="Lalak A."/>
            <person name="Skrzypiec E."/>
            <person name="Wojdat D."/>
            <person name="Koza W."/>
            <person name="Mikos-Wojewoda E."/>
            <person name="Pasim P."/>
            <person name="Skora M."/>
            <person name="Polak M."/>
            <person name="Wiacek J."/>
            <person name="Wasyl D."/>
        </authorList>
    </citation>
    <scope>NUCLEOTIDE SEQUENCE</scope>
    <source>
        <strain evidence="12">691B_2</strain>
    </source>
</reference>
<evidence type="ECO:0000313" key="13">
    <source>
        <dbReference type="Proteomes" id="UP001173174"/>
    </source>
</evidence>
<feature type="domain" description="Mur ligase C-terminal" evidence="10">
    <location>
        <begin position="137"/>
        <end position="207"/>
    </location>
</feature>
<keyword evidence="4" id="KW-0479">Metal-binding</keyword>
<dbReference type="PANTHER" id="PTHR11136">
    <property type="entry name" value="FOLYLPOLYGLUTAMATE SYNTHASE-RELATED"/>
    <property type="match status" value="1"/>
</dbReference>
<comment type="catalytic activity">
    <reaction evidence="9">
        <text>(6S)-5,6,7,8-tetrahydrofolyl-(gamma-L-Glu)(n) + L-glutamate + ATP = (6S)-5,6,7,8-tetrahydrofolyl-(gamma-L-Glu)(n+1) + ADP + phosphate + H(+)</text>
        <dbReference type="Rhea" id="RHEA:10580"/>
        <dbReference type="Rhea" id="RHEA-COMP:14738"/>
        <dbReference type="Rhea" id="RHEA-COMP:14740"/>
        <dbReference type="ChEBI" id="CHEBI:15378"/>
        <dbReference type="ChEBI" id="CHEBI:29985"/>
        <dbReference type="ChEBI" id="CHEBI:30616"/>
        <dbReference type="ChEBI" id="CHEBI:43474"/>
        <dbReference type="ChEBI" id="CHEBI:141005"/>
        <dbReference type="ChEBI" id="CHEBI:456216"/>
        <dbReference type="EC" id="6.3.2.17"/>
    </reaction>
</comment>
<evidence type="ECO:0000256" key="4">
    <source>
        <dbReference type="ARBA" id="ARBA00022723"/>
    </source>
</evidence>
<dbReference type="RefSeq" id="WP_289870452.1">
    <property type="nucleotide sequence ID" value="NZ_JAREWH010000118.1"/>
</dbReference>